<name>A0A0G4B6D5_9BACT</name>
<dbReference type="EMBL" id="CP011213">
    <property type="protein sequence ID" value="AKM82572.1"/>
    <property type="molecule type" value="Genomic_DNA"/>
</dbReference>
<reference evidence="1 2" key="1">
    <citation type="journal article" date="2015" name="Nature">
        <title>rRNA introns, odd ribosomes, and small enigmatic genomes across a large radiation of phyla.</title>
        <authorList>
            <person name="Brown C.T."/>
            <person name="Hug L.A."/>
            <person name="Thomas B.C."/>
            <person name="Sharon I."/>
            <person name="Castelle C.J."/>
            <person name="Singh A."/>
            <person name="Wilkins M.J."/>
            <person name="Williams K.H."/>
            <person name="Banfield J.F."/>
        </authorList>
    </citation>
    <scope>NUCLEOTIDE SEQUENCE [LARGE SCALE GENOMIC DNA]</scope>
</reference>
<organism evidence="1 2">
    <name type="scientific">Berkelbacteria bacterium GW2011_GWE1_39_12</name>
    <dbReference type="NCBI Taxonomy" id="1618337"/>
    <lineage>
        <taxon>Bacteria</taxon>
        <taxon>Candidatus Berkelbacteria</taxon>
    </lineage>
</organism>
<protein>
    <submittedName>
        <fullName evidence="1">Uncharacterized protein</fullName>
    </submittedName>
</protein>
<proteinExistence type="predicted"/>
<dbReference type="STRING" id="1618337.UT28_C0001G0792"/>
<dbReference type="Proteomes" id="UP000035648">
    <property type="component" value="Chromosome"/>
</dbReference>
<evidence type="ECO:0000313" key="2">
    <source>
        <dbReference type="Proteomes" id="UP000035648"/>
    </source>
</evidence>
<dbReference type="InterPro" id="IPR023296">
    <property type="entry name" value="Glyco_hydro_beta-prop_sf"/>
</dbReference>
<accession>A0A0G4B6D5</accession>
<evidence type="ECO:0000313" key="1">
    <source>
        <dbReference type="EMBL" id="AKM82572.1"/>
    </source>
</evidence>
<sequence length="365" mass="41371">MIESGLLVRKLRLEPVDTSSCAYINSGVKLNGRGPELGVRVQPIIRINGKLVTAKGDKIALYRRNGDGSYHVVNDEFVTPYGKYDAAEDLIFDNINGGNFATCNMVEPIKISDFPKDIRERLINQTPVEFRHLLTAERTSVPGYFRVEDKKAIQIGEITAPWKYYGIKSLTELPRVRGEKFFIGRIFHSPYSDKPEIVLFHRKKGGRLCTNELGNLEPVASFAALAPKDSNAVLGISSAVDFVDGCWLVFFHVVTSLEPDREYHHGFFLLDPDNPTKIIAFSERDVLNPSHFCCDGDAVCQYAVYFRNFIYNPYRKTIESVVSARDMDINHIRANWTSWRSVIRPVRGRELTINLSNNSHARILI</sequence>
<gene>
    <name evidence="1" type="ORF">UT28_C0001G0792</name>
</gene>
<dbReference type="AlphaFoldDB" id="A0A0G4B6D5"/>
<dbReference type="KEGG" id="bbgw:UT28_C0001G0792"/>
<dbReference type="SUPFAM" id="SSF75005">
    <property type="entry name" value="Arabinanase/levansucrase/invertase"/>
    <property type="match status" value="1"/>
</dbReference>
<dbReference type="Gene3D" id="2.115.10.20">
    <property type="entry name" value="Glycosyl hydrolase domain, family 43"/>
    <property type="match status" value="1"/>
</dbReference>